<dbReference type="Gene3D" id="2.10.260.10">
    <property type="match status" value="1"/>
</dbReference>
<dbReference type="InterPro" id="IPR031848">
    <property type="entry name" value="PrlF_antitoxin"/>
</dbReference>
<reference evidence="2" key="1">
    <citation type="submission" date="2018-06" db="EMBL/GenBank/DDBJ databases">
        <authorList>
            <person name="Zhirakovskaya E."/>
        </authorList>
    </citation>
    <scope>NUCLEOTIDE SEQUENCE</scope>
</reference>
<sequence>MTATLTVESTLTDRYQTTVPESVRRALHLGKRDKIRFSLQPDGKIVLTRADDSEADPLLGQFLGFLAKDIAKHPQHVHALSADLAERVQSLVGDVEIDLESSLPDDDQNEDD</sequence>
<dbReference type="EMBL" id="UOFP01000289">
    <property type="protein sequence ID" value="VAW89764.1"/>
    <property type="molecule type" value="Genomic_DNA"/>
</dbReference>
<evidence type="ECO:0000313" key="2">
    <source>
        <dbReference type="EMBL" id="VAW89764.1"/>
    </source>
</evidence>
<name>A0A3B1A7S1_9ZZZZ</name>
<dbReference type="InterPro" id="IPR007159">
    <property type="entry name" value="SpoVT-AbrB_dom"/>
</dbReference>
<dbReference type="GO" id="GO:0001558">
    <property type="term" value="P:regulation of cell growth"/>
    <property type="evidence" value="ECO:0007669"/>
    <property type="project" value="InterPro"/>
</dbReference>
<dbReference type="GO" id="GO:0097351">
    <property type="term" value="F:toxin sequestering activity"/>
    <property type="evidence" value="ECO:0007669"/>
    <property type="project" value="InterPro"/>
</dbReference>
<feature type="domain" description="SpoVT-AbrB" evidence="1">
    <location>
        <begin position="9"/>
        <end position="55"/>
    </location>
</feature>
<organism evidence="2">
    <name type="scientific">hydrothermal vent metagenome</name>
    <dbReference type="NCBI Taxonomy" id="652676"/>
    <lineage>
        <taxon>unclassified sequences</taxon>
        <taxon>metagenomes</taxon>
        <taxon>ecological metagenomes</taxon>
    </lineage>
</organism>
<protein>
    <recommendedName>
        <fullName evidence="1">SpoVT-AbrB domain-containing protein</fullName>
    </recommendedName>
</protein>
<dbReference type="SMART" id="SM00966">
    <property type="entry name" value="SpoVT_AbrB"/>
    <property type="match status" value="1"/>
</dbReference>
<dbReference type="Pfam" id="PF15937">
    <property type="entry name" value="PrlF_antitoxin"/>
    <property type="match status" value="1"/>
</dbReference>
<proteinExistence type="predicted"/>
<dbReference type="InterPro" id="IPR037914">
    <property type="entry name" value="SpoVT-AbrB_sf"/>
</dbReference>
<accession>A0A3B1A7S1</accession>
<dbReference type="GO" id="GO:0003677">
    <property type="term" value="F:DNA binding"/>
    <property type="evidence" value="ECO:0007669"/>
    <property type="project" value="InterPro"/>
</dbReference>
<gene>
    <name evidence="2" type="ORF">MNBD_GAMMA18-1434</name>
</gene>
<dbReference type="AlphaFoldDB" id="A0A3B1A7S1"/>
<dbReference type="GO" id="GO:0003700">
    <property type="term" value="F:DNA-binding transcription factor activity"/>
    <property type="evidence" value="ECO:0007669"/>
    <property type="project" value="InterPro"/>
</dbReference>
<dbReference type="NCBIfam" id="NF007429">
    <property type="entry name" value="PRK09974.1"/>
    <property type="match status" value="1"/>
</dbReference>
<evidence type="ECO:0000259" key="1">
    <source>
        <dbReference type="SMART" id="SM00966"/>
    </source>
</evidence>
<dbReference type="SUPFAM" id="SSF89447">
    <property type="entry name" value="AbrB/MazE/MraZ-like"/>
    <property type="match status" value="1"/>
</dbReference>